<dbReference type="WBParaSite" id="GPUH_0001940901-mRNA-1">
    <property type="protein sequence ID" value="GPUH_0001940901-mRNA-1"/>
    <property type="gene ID" value="GPUH_0001940901"/>
</dbReference>
<evidence type="ECO:0000313" key="4">
    <source>
        <dbReference type="WBParaSite" id="GPUH_0001940901-mRNA-1"/>
    </source>
</evidence>
<keyword evidence="3" id="KW-1185">Reference proteome</keyword>
<evidence type="ECO:0000313" key="3">
    <source>
        <dbReference type="Proteomes" id="UP000271098"/>
    </source>
</evidence>
<feature type="region of interest" description="Disordered" evidence="1">
    <location>
        <begin position="41"/>
        <end position="130"/>
    </location>
</feature>
<protein>
    <submittedName>
        <fullName evidence="4">Myelin basic protein</fullName>
    </submittedName>
</protein>
<name>A0A183EEJ3_9BILA</name>
<proteinExistence type="predicted"/>
<dbReference type="EMBL" id="UYRT01088419">
    <property type="protein sequence ID" value="VDN33733.1"/>
    <property type="molecule type" value="Genomic_DNA"/>
</dbReference>
<feature type="compositionally biased region" description="Polar residues" evidence="1">
    <location>
        <begin position="76"/>
        <end position="105"/>
    </location>
</feature>
<reference evidence="2 3" key="2">
    <citation type="submission" date="2018-11" db="EMBL/GenBank/DDBJ databases">
        <authorList>
            <consortium name="Pathogen Informatics"/>
        </authorList>
    </citation>
    <scope>NUCLEOTIDE SEQUENCE [LARGE SCALE GENOMIC DNA]</scope>
</reference>
<accession>A0A183EEJ3</accession>
<evidence type="ECO:0000313" key="2">
    <source>
        <dbReference type="EMBL" id="VDN33733.1"/>
    </source>
</evidence>
<sequence>MPHPSPKNTDKSGSVLCRQNAGAQIDRIGTLLLEKKSLEMKRPGAGDEGVCNFNVSPNSKRQKGIDESTLALFSAQDDQNSLGTRENSPSVVDTTDNNEAKQSGSAADAATSGFNDSTGDDCSEDFAGSSQGKIRNFSYTF</sequence>
<reference evidence="4" key="1">
    <citation type="submission" date="2016-06" db="UniProtKB">
        <authorList>
            <consortium name="WormBaseParasite"/>
        </authorList>
    </citation>
    <scope>IDENTIFICATION</scope>
</reference>
<dbReference type="Proteomes" id="UP000271098">
    <property type="component" value="Unassembled WGS sequence"/>
</dbReference>
<dbReference type="AlphaFoldDB" id="A0A183EEJ3"/>
<gene>
    <name evidence="2" type="ORF">GPUH_LOCUS19384</name>
</gene>
<organism evidence="4">
    <name type="scientific">Gongylonema pulchrum</name>
    <dbReference type="NCBI Taxonomy" id="637853"/>
    <lineage>
        <taxon>Eukaryota</taxon>
        <taxon>Metazoa</taxon>
        <taxon>Ecdysozoa</taxon>
        <taxon>Nematoda</taxon>
        <taxon>Chromadorea</taxon>
        <taxon>Rhabditida</taxon>
        <taxon>Spirurina</taxon>
        <taxon>Spiruromorpha</taxon>
        <taxon>Spiruroidea</taxon>
        <taxon>Gongylonematidae</taxon>
        <taxon>Gongylonema</taxon>
    </lineage>
</organism>
<evidence type="ECO:0000256" key="1">
    <source>
        <dbReference type="SAM" id="MobiDB-lite"/>
    </source>
</evidence>